<keyword evidence="2" id="KW-0812">Transmembrane</keyword>
<feature type="region of interest" description="Disordered" evidence="1">
    <location>
        <begin position="1"/>
        <end position="69"/>
    </location>
</feature>
<dbReference type="OrthoDB" id="5322539at2759"/>
<evidence type="ECO:0000313" key="4">
    <source>
        <dbReference type="Proteomes" id="UP000777438"/>
    </source>
</evidence>
<dbReference type="Proteomes" id="UP000777438">
    <property type="component" value="Unassembled WGS sequence"/>
</dbReference>
<feature type="region of interest" description="Disordered" evidence="1">
    <location>
        <begin position="706"/>
        <end position="732"/>
    </location>
</feature>
<evidence type="ECO:0000256" key="1">
    <source>
        <dbReference type="SAM" id="MobiDB-lite"/>
    </source>
</evidence>
<dbReference type="AlphaFoldDB" id="A0A9P8VSL2"/>
<protein>
    <submittedName>
        <fullName evidence="3">Uncharacterized protein</fullName>
    </submittedName>
</protein>
<reference evidence="3 4" key="1">
    <citation type="journal article" date="2021" name="Nat. Commun.">
        <title>Genetic determinants of endophytism in the Arabidopsis root mycobiome.</title>
        <authorList>
            <person name="Mesny F."/>
            <person name="Miyauchi S."/>
            <person name="Thiergart T."/>
            <person name="Pickel B."/>
            <person name="Atanasova L."/>
            <person name="Karlsson M."/>
            <person name="Huettel B."/>
            <person name="Barry K.W."/>
            <person name="Haridas S."/>
            <person name="Chen C."/>
            <person name="Bauer D."/>
            <person name="Andreopoulos W."/>
            <person name="Pangilinan J."/>
            <person name="LaButti K."/>
            <person name="Riley R."/>
            <person name="Lipzen A."/>
            <person name="Clum A."/>
            <person name="Drula E."/>
            <person name="Henrissat B."/>
            <person name="Kohler A."/>
            <person name="Grigoriev I.V."/>
            <person name="Martin F.M."/>
            <person name="Hacquard S."/>
        </authorList>
    </citation>
    <scope>NUCLEOTIDE SEQUENCE [LARGE SCALE GENOMIC DNA]</scope>
    <source>
        <strain evidence="3 4">MPI-CAGE-CH-0241</strain>
    </source>
</reference>
<dbReference type="EMBL" id="JAGPYM010000043">
    <property type="protein sequence ID" value="KAH6873953.1"/>
    <property type="molecule type" value="Genomic_DNA"/>
</dbReference>
<comment type="caution">
    <text evidence="3">The sequence shown here is derived from an EMBL/GenBank/DDBJ whole genome shotgun (WGS) entry which is preliminary data.</text>
</comment>
<proteinExistence type="predicted"/>
<keyword evidence="2" id="KW-1133">Transmembrane helix</keyword>
<keyword evidence="2" id="KW-0472">Membrane</keyword>
<gene>
    <name evidence="3" type="ORF">B0T10DRAFT_499537</name>
</gene>
<evidence type="ECO:0000313" key="3">
    <source>
        <dbReference type="EMBL" id="KAH6873953.1"/>
    </source>
</evidence>
<feature type="transmembrane region" description="Helical" evidence="2">
    <location>
        <begin position="142"/>
        <end position="163"/>
    </location>
</feature>
<feature type="compositionally biased region" description="Polar residues" evidence="1">
    <location>
        <begin position="32"/>
        <end position="64"/>
    </location>
</feature>
<accession>A0A9P8VSL2</accession>
<feature type="transmembrane region" description="Helical" evidence="2">
    <location>
        <begin position="207"/>
        <end position="230"/>
    </location>
</feature>
<evidence type="ECO:0000256" key="2">
    <source>
        <dbReference type="SAM" id="Phobius"/>
    </source>
</evidence>
<feature type="transmembrane region" description="Helical" evidence="2">
    <location>
        <begin position="626"/>
        <end position="653"/>
    </location>
</feature>
<dbReference type="PANTHER" id="PTHR35041">
    <property type="entry name" value="MEDIATOR OF RNA POLYMERASE II TRANSCRIPTION SUBUNIT 1"/>
    <property type="match status" value="1"/>
</dbReference>
<sequence>MDPEISRKPPGYSQAPSGRAYVDYSEVPTGPHTGTGSQAFARSPSQSSEPGSRFQSPFTPSSPVFRSRHDSQLNPLVNANRTNHKAGSAVGQKTANHDHWWKTVFKSKWAMVICLVIGLAGAIGHHFLYWSLDGREAKDQQWWLRLGQFISFTAKAAFVLALLMAHQQAAWRVVGQKTYSVNAVDSLFGAPHDAVELFNKEAWQKSWLVMFLAIYVWASPLVVIFSSATLNVVAETKHQETTCPSIRTLNFSHDETNDFRKVNIPAGQDLRSLSFSLWNTTSEDVNDANHFDYWTKFSEPLAAISAKVLYGKEAIAREDVALEVCGAGWNCSTTINFVAPGYKCQELASGMNSTLKNLGNVKAPFNMSTLVPLGNYTYYAVADEGEYAEQQIESGDAGIPIHSPPFPKNLGAFRTEPVIWLGYASVDNLTESHPGDRTAPGWYDAYKPVVFACEHYETNYTVSLNYTGGIQTYEVKKRDYMHKIIDTTFLRGEDSDDGTLDKTMAMPAENYIFPQDVRRYRRTAAYHALGKQLRDLINGDIKIPGTITESRIIRSRLLDRHEWLPVHELQNQVRKIYEDIIISLFSDPQMIAVSWASDPSRPSGVGMGGAKTKYPCLREQTANFFFYQWEVLLTVYAVTFIIASVGVVSGFLAMHKEGLEEQRVMTFSSMAESTNGVRIVKTEDSDTMIKYCQVDDLSGQRVHRFEKEHGEQMSSRSDLRDKVRSSVRESEA</sequence>
<organism evidence="3 4">
    <name type="scientific">Thelonectria olida</name>
    <dbReference type="NCBI Taxonomy" id="1576542"/>
    <lineage>
        <taxon>Eukaryota</taxon>
        <taxon>Fungi</taxon>
        <taxon>Dikarya</taxon>
        <taxon>Ascomycota</taxon>
        <taxon>Pezizomycotina</taxon>
        <taxon>Sordariomycetes</taxon>
        <taxon>Hypocreomycetidae</taxon>
        <taxon>Hypocreales</taxon>
        <taxon>Nectriaceae</taxon>
        <taxon>Thelonectria</taxon>
    </lineage>
</organism>
<feature type="transmembrane region" description="Helical" evidence="2">
    <location>
        <begin position="109"/>
        <end position="130"/>
    </location>
</feature>
<dbReference type="PANTHER" id="PTHR35041:SF3">
    <property type="entry name" value="FORMYLMETHIONINE DEFORMYLASE-LIKE PROTEIN"/>
    <property type="match status" value="1"/>
</dbReference>
<keyword evidence="4" id="KW-1185">Reference proteome</keyword>
<name>A0A9P8VSL2_9HYPO</name>